<keyword evidence="2" id="KW-1185">Reference proteome</keyword>
<dbReference type="Gene3D" id="3.40.630.30">
    <property type="match status" value="1"/>
</dbReference>
<dbReference type="SUPFAM" id="SSF55729">
    <property type="entry name" value="Acyl-CoA N-acyltransferases (Nat)"/>
    <property type="match status" value="1"/>
</dbReference>
<sequence>MSQPAAIVGEIRQLDSGYSRETRSLLFQAYRRDPTFAYLFNDKRSGYENRIRETIRQLVKQHFLQNQPALGLFMADRLVGVALIAPPQRRLGITESWAWRLRMVVGTGLSCTQRYLAYYNAVLACVPSETVHVLPLIGLDPEFQGQKTGQDLSEQLLQALHDWCSEDEHSQGIVLDTGNPRYLEFYKRQGYEEIGEIAVGPVREHVFFHPNPKVPLPIHDVTV</sequence>
<evidence type="ECO:0000313" key="1">
    <source>
        <dbReference type="EMBL" id="ORC62162.1"/>
    </source>
</evidence>
<protein>
    <submittedName>
        <fullName evidence="1">GNAT family N-acetyltransferase</fullName>
    </submittedName>
</protein>
<gene>
    <name evidence="1" type="ORF">BZK31_00515</name>
</gene>
<dbReference type="OrthoDB" id="6195612at2"/>
<evidence type="ECO:0000313" key="2">
    <source>
        <dbReference type="Proteomes" id="UP000192815"/>
    </source>
</evidence>
<reference evidence="2" key="1">
    <citation type="submission" date="2017-02" db="EMBL/GenBank/DDBJ databases">
        <title>Pseudomonas floridae sp. nov., a novel pathogenic bacterial species isolated from tomato.</title>
        <authorList>
            <person name="Timilsina S."/>
            <person name="Vallad G.E."/>
            <person name="Jones J.B."/>
        </authorList>
    </citation>
    <scope>NUCLEOTIDE SEQUENCE [LARGE SCALE GENOMIC DNA]</scope>
    <source>
        <strain evidence="2">GEV388</strain>
    </source>
</reference>
<name>A0A1X0NCB9_9PSED</name>
<proteinExistence type="predicted"/>
<dbReference type="InterPro" id="IPR016181">
    <property type="entry name" value="Acyl_CoA_acyltransferase"/>
</dbReference>
<dbReference type="RefSeq" id="WP_083180798.1">
    <property type="nucleotide sequence ID" value="NZ_CBCRZR010000002.1"/>
</dbReference>
<dbReference type="EMBL" id="MUIO01000002">
    <property type="protein sequence ID" value="ORC62162.1"/>
    <property type="molecule type" value="Genomic_DNA"/>
</dbReference>
<comment type="caution">
    <text evidence="1">The sequence shown here is derived from an EMBL/GenBank/DDBJ whole genome shotgun (WGS) entry which is preliminary data.</text>
</comment>
<accession>A0A1X0NCB9</accession>
<organism evidence="1 2">
    <name type="scientific">Pseudomonas floridensis</name>
    <dbReference type="NCBI Taxonomy" id="1958950"/>
    <lineage>
        <taxon>Bacteria</taxon>
        <taxon>Pseudomonadati</taxon>
        <taxon>Pseudomonadota</taxon>
        <taxon>Gammaproteobacteria</taxon>
        <taxon>Pseudomonadales</taxon>
        <taxon>Pseudomonadaceae</taxon>
        <taxon>Pseudomonas</taxon>
    </lineage>
</organism>
<dbReference type="Proteomes" id="UP000192815">
    <property type="component" value="Unassembled WGS sequence"/>
</dbReference>
<dbReference type="AlphaFoldDB" id="A0A1X0NCB9"/>
<dbReference type="STRING" id="1958950.BZK31_00515"/>